<evidence type="ECO:0008006" key="4">
    <source>
        <dbReference type="Google" id="ProtNLM"/>
    </source>
</evidence>
<feature type="signal peptide" evidence="1">
    <location>
        <begin position="1"/>
        <end position="19"/>
    </location>
</feature>
<dbReference type="InterPro" id="IPR036770">
    <property type="entry name" value="Ankyrin_rpt-contain_sf"/>
</dbReference>
<dbReference type="AlphaFoldDB" id="A0A9P4NBW7"/>
<organism evidence="2 3">
    <name type="scientific">Lojkania enalia</name>
    <dbReference type="NCBI Taxonomy" id="147567"/>
    <lineage>
        <taxon>Eukaryota</taxon>
        <taxon>Fungi</taxon>
        <taxon>Dikarya</taxon>
        <taxon>Ascomycota</taxon>
        <taxon>Pezizomycotina</taxon>
        <taxon>Dothideomycetes</taxon>
        <taxon>Pleosporomycetidae</taxon>
        <taxon>Pleosporales</taxon>
        <taxon>Pleosporales incertae sedis</taxon>
        <taxon>Lojkania</taxon>
    </lineage>
</organism>
<comment type="caution">
    <text evidence="2">The sequence shown here is derived from an EMBL/GenBank/DDBJ whole genome shotgun (WGS) entry which is preliminary data.</text>
</comment>
<evidence type="ECO:0000313" key="3">
    <source>
        <dbReference type="Proteomes" id="UP000800093"/>
    </source>
</evidence>
<dbReference type="SUPFAM" id="SSF48403">
    <property type="entry name" value="Ankyrin repeat"/>
    <property type="match status" value="1"/>
</dbReference>
<feature type="chain" id="PRO_5040419252" description="Ankyrin" evidence="1">
    <location>
        <begin position="20"/>
        <end position="172"/>
    </location>
</feature>
<gene>
    <name evidence="2" type="ORF">CC78DRAFT_132046</name>
</gene>
<dbReference type="OrthoDB" id="194358at2759"/>
<name>A0A9P4NBW7_9PLEO</name>
<dbReference type="Proteomes" id="UP000800093">
    <property type="component" value="Unassembled WGS sequence"/>
</dbReference>
<dbReference type="EMBL" id="ML986579">
    <property type="protein sequence ID" value="KAF2270401.1"/>
    <property type="molecule type" value="Genomic_DNA"/>
</dbReference>
<proteinExistence type="predicted"/>
<keyword evidence="3" id="KW-1185">Reference proteome</keyword>
<evidence type="ECO:0000256" key="1">
    <source>
        <dbReference type="SAM" id="SignalP"/>
    </source>
</evidence>
<evidence type="ECO:0000313" key="2">
    <source>
        <dbReference type="EMBL" id="KAF2270401.1"/>
    </source>
</evidence>
<reference evidence="3" key="1">
    <citation type="journal article" date="2020" name="Stud. Mycol.">
        <title>101 Dothideomycetes genomes: A test case for predicting lifestyles and emergence of pathogens.</title>
        <authorList>
            <person name="Haridas S."/>
            <person name="Albert R."/>
            <person name="Binder M."/>
            <person name="Bloem J."/>
            <person name="LaButti K."/>
            <person name="Salamov A."/>
            <person name="Andreopoulos B."/>
            <person name="Baker S."/>
            <person name="Barry K."/>
            <person name="Bills G."/>
            <person name="Bluhm B."/>
            <person name="Cannon C."/>
            <person name="Castanera R."/>
            <person name="Culley D."/>
            <person name="Daum C."/>
            <person name="Ezra D."/>
            <person name="Gonzalez J."/>
            <person name="Henrissat B."/>
            <person name="Kuo A."/>
            <person name="Liang C."/>
            <person name="Lipzen A."/>
            <person name="Lutzoni F."/>
            <person name="Magnuson J."/>
            <person name="Mondo S."/>
            <person name="Nolan M."/>
            <person name="Ohm R."/>
            <person name="Pangilinan J."/>
            <person name="Park H.-J."/>
            <person name="Ramirez L."/>
            <person name="Alfaro M."/>
            <person name="Sun H."/>
            <person name="Tritt A."/>
            <person name="Yoshinaga Y."/>
            <person name="Zwiers L.-H."/>
            <person name="Turgeon B."/>
            <person name="Goodwin S."/>
            <person name="Spatafora J."/>
            <person name="Crous P."/>
            <person name="Grigoriev I."/>
        </authorList>
    </citation>
    <scope>NUCLEOTIDE SEQUENCE [LARGE SCALE GENOMIC DNA]</scope>
    <source>
        <strain evidence="3">CBS 304.66</strain>
    </source>
</reference>
<keyword evidence="1" id="KW-0732">Signal</keyword>
<accession>A0A9P4NBW7</accession>
<protein>
    <recommendedName>
        <fullName evidence="4">Ankyrin</fullName>
    </recommendedName>
</protein>
<dbReference type="Gene3D" id="1.25.40.20">
    <property type="entry name" value="Ankyrin repeat-containing domain"/>
    <property type="match status" value="1"/>
</dbReference>
<sequence>MIAIHFGNVAVAKLLIANGATVCYSPPDTNLTALHRCVRLAVAGSAKDSLEIMNALFAHGANANQMDRANETALHKLMIDAWFARHDEESMKKLYPIARCLVENGAILPTTINKKYVNGNPLWHIINSGEYVDEWPENVGTDHNMVLVGGGWVKKRDIVPRNNSSHGLGSER</sequence>